<evidence type="ECO:0000313" key="1">
    <source>
        <dbReference type="EMBL" id="OAD58790.1"/>
    </source>
</evidence>
<sequence>MKLQLIMQPHLFARLVYRTTPSLQKLPASLARLFTDYLGPSAAKHLCVPSAYLSRPDVRLRRRYRTNLLRLAFSPLCVERTTKFTYLVHTTTLWLLLAVHFFPYSVGTREENASRANGVQRRLRWSGKSIVCPIVLRS</sequence>
<keyword evidence="2" id="KW-1185">Reference proteome</keyword>
<evidence type="ECO:0000313" key="2">
    <source>
        <dbReference type="Proteomes" id="UP000250275"/>
    </source>
</evidence>
<gene>
    <name evidence="1" type="ORF">WN48_10335</name>
</gene>
<dbReference type="Proteomes" id="UP000250275">
    <property type="component" value="Unassembled WGS sequence"/>
</dbReference>
<protein>
    <submittedName>
        <fullName evidence="1">Uncharacterized protein</fullName>
    </submittedName>
</protein>
<name>A0A310SQY3_9HYME</name>
<proteinExistence type="predicted"/>
<accession>A0A310SQY3</accession>
<dbReference type="AlphaFoldDB" id="A0A310SQY3"/>
<organism evidence="1 2">
    <name type="scientific">Eufriesea mexicana</name>
    <dbReference type="NCBI Taxonomy" id="516756"/>
    <lineage>
        <taxon>Eukaryota</taxon>
        <taxon>Metazoa</taxon>
        <taxon>Ecdysozoa</taxon>
        <taxon>Arthropoda</taxon>
        <taxon>Hexapoda</taxon>
        <taxon>Insecta</taxon>
        <taxon>Pterygota</taxon>
        <taxon>Neoptera</taxon>
        <taxon>Endopterygota</taxon>
        <taxon>Hymenoptera</taxon>
        <taxon>Apocrita</taxon>
        <taxon>Aculeata</taxon>
        <taxon>Apoidea</taxon>
        <taxon>Anthophila</taxon>
        <taxon>Apidae</taxon>
        <taxon>Eufriesea</taxon>
    </lineage>
</organism>
<reference evidence="1 2" key="1">
    <citation type="submission" date="2015-07" db="EMBL/GenBank/DDBJ databases">
        <title>The genome of Eufriesea mexicana.</title>
        <authorList>
            <person name="Pan H."/>
            <person name="Kapheim K."/>
        </authorList>
    </citation>
    <scope>NUCLEOTIDE SEQUENCE [LARGE SCALE GENOMIC DNA]</scope>
    <source>
        <strain evidence="1">0111107269</strain>
        <tissue evidence="1">Whole body</tissue>
    </source>
</reference>
<dbReference type="EMBL" id="KQ760869">
    <property type="protein sequence ID" value="OAD58790.1"/>
    <property type="molecule type" value="Genomic_DNA"/>
</dbReference>